<keyword evidence="9 15" id="KW-0862">Zinc</keyword>
<evidence type="ECO:0000313" key="19">
    <source>
        <dbReference type="Proteomes" id="UP001138997"/>
    </source>
</evidence>
<dbReference type="GO" id="GO:0006428">
    <property type="term" value="P:isoleucyl-tRNA aminoacylation"/>
    <property type="evidence" value="ECO:0007669"/>
    <property type="project" value="UniProtKB-UniRule"/>
</dbReference>
<dbReference type="AlphaFoldDB" id="A0A9X1NAW5"/>
<comment type="caution">
    <text evidence="18">The sequence shown here is derived from an EMBL/GenBank/DDBJ whole genome shotgun (WGS) entry which is preliminary data.</text>
</comment>
<dbReference type="InterPro" id="IPR014729">
    <property type="entry name" value="Rossmann-like_a/b/a_fold"/>
</dbReference>
<dbReference type="GO" id="GO:0005737">
    <property type="term" value="C:cytoplasm"/>
    <property type="evidence" value="ECO:0007669"/>
    <property type="project" value="UniProtKB-SubCell"/>
</dbReference>
<keyword evidence="6 15" id="KW-0436">Ligase</keyword>
<dbReference type="Gene3D" id="3.40.50.620">
    <property type="entry name" value="HUPs"/>
    <property type="match status" value="2"/>
</dbReference>
<keyword evidence="7 15" id="KW-0479">Metal-binding</keyword>
<dbReference type="FunFam" id="3.40.50.620:FF:000075">
    <property type="entry name" value="Isoleucine--tRNA ligase"/>
    <property type="match status" value="1"/>
</dbReference>
<evidence type="ECO:0000256" key="5">
    <source>
        <dbReference type="ARBA" id="ARBA00022490"/>
    </source>
</evidence>
<dbReference type="NCBIfam" id="TIGR00392">
    <property type="entry name" value="ileS"/>
    <property type="match status" value="1"/>
</dbReference>
<evidence type="ECO:0000256" key="6">
    <source>
        <dbReference type="ARBA" id="ARBA00022598"/>
    </source>
</evidence>
<feature type="domain" description="Aminoacyl-tRNA synthetase class Ia" evidence="16">
    <location>
        <begin position="26"/>
        <end position="633"/>
    </location>
</feature>
<evidence type="ECO:0000259" key="17">
    <source>
        <dbReference type="Pfam" id="PF08264"/>
    </source>
</evidence>
<evidence type="ECO:0000256" key="3">
    <source>
        <dbReference type="ARBA" id="ARBA00007078"/>
    </source>
</evidence>
<comment type="domain">
    <text evidence="15">IleRS has two distinct active sites: one for aminoacylation and one for editing. The misactivated valine is translocated from the active site to the editing site, which sterically excludes the correctly activated isoleucine. The single editing site contains two valyl binding pockets, one specific for each substrate (Val-AMP or Val-tRNA(Ile)).</text>
</comment>
<dbReference type="InterPro" id="IPR033709">
    <property type="entry name" value="Anticodon_Ile_ABEc"/>
</dbReference>
<dbReference type="GO" id="GO:0000049">
    <property type="term" value="F:tRNA binding"/>
    <property type="evidence" value="ECO:0007669"/>
    <property type="project" value="InterPro"/>
</dbReference>
<evidence type="ECO:0000256" key="13">
    <source>
        <dbReference type="ARBA" id="ARBA00025217"/>
    </source>
</evidence>
<evidence type="ECO:0000256" key="7">
    <source>
        <dbReference type="ARBA" id="ARBA00022723"/>
    </source>
</evidence>
<proteinExistence type="inferred from homology"/>
<feature type="short sequence motif" description="'KMSKS' region" evidence="15">
    <location>
        <begin position="603"/>
        <end position="607"/>
    </location>
</feature>
<dbReference type="SUPFAM" id="SSF52374">
    <property type="entry name" value="Nucleotidylyl transferase"/>
    <property type="match status" value="1"/>
</dbReference>
<accession>A0A9X1NAW5</accession>
<dbReference type="Pfam" id="PF19302">
    <property type="entry name" value="DUF5915"/>
    <property type="match status" value="1"/>
</dbReference>
<feature type="binding site" evidence="15">
    <location>
        <position position="606"/>
    </location>
    <ligand>
        <name>ATP</name>
        <dbReference type="ChEBI" id="CHEBI:30616"/>
    </ligand>
</feature>
<comment type="cofactor">
    <cofactor evidence="1 15">
        <name>Zn(2+)</name>
        <dbReference type="ChEBI" id="CHEBI:29105"/>
    </cofactor>
</comment>
<evidence type="ECO:0000313" key="18">
    <source>
        <dbReference type="EMBL" id="MCD5309921.1"/>
    </source>
</evidence>
<dbReference type="SUPFAM" id="SSF47323">
    <property type="entry name" value="Anticodon-binding domain of a subclass of class I aminoacyl-tRNA synthetases"/>
    <property type="match status" value="1"/>
</dbReference>
<comment type="similarity">
    <text evidence="3 15">Belongs to the class-I aminoacyl-tRNA synthetase family. IleS type 2 subfamily.</text>
</comment>
<gene>
    <name evidence="15 18" type="primary">ileS</name>
    <name evidence="18" type="ORF">LR394_03380</name>
</gene>
<dbReference type="InterPro" id="IPR009008">
    <property type="entry name" value="Val/Leu/Ile-tRNA-synth_edit"/>
</dbReference>
<keyword evidence="19" id="KW-1185">Reference proteome</keyword>
<evidence type="ECO:0000256" key="1">
    <source>
        <dbReference type="ARBA" id="ARBA00001947"/>
    </source>
</evidence>
<keyword evidence="12 15" id="KW-0030">Aminoacyl-tRNA synthetase</keyword>
<dbReference type="Pfam" id="PF00133">
    <property type="entry name" value="tRNA-synt_1"/>
    <property type="match status" value="1"/>
</dbReference>
<comment type="subunit">
    <text evidence="4 15">Monomer.</text>
</comment>
<dbReference type="Proteomes" id="UP001138997">
    <property type="component" value="Unassembled WGS sequence"/>
</dbReference>
<dbReference type="FunFam" id="3.40.50.620:FF:000063">
    <property type="entry name" value="Isoleucine--tRNA ligase"/>
    <property type="match status" value="1"/>
</dbReference>
<dbReference type="RefSeq" id="WP_231438836.1">
    <property type="nucleotide sequence ID" value="NZ_JAJOMB010000001.1"/>
</dbReference>
<dbReference type="GO" id="GO:0002161">
    <property type="term" value="F:aminoacyl-tRNA deacylase activity"/>
    <property type="evidence" value="ECO:0007669"/>
    <property type="project" value="InterPro"/>
</dbReference>
<keyword evidence="5 15" id="KW-0963">Cytoplasm</keyword>
<evidence type="ECO:0000259" key="16">
    <source>
        <dbReference type="Pfam" id="PF00133"/>
    </source>
</evidence>
<dbReference type="CDD" id="cd07961">
    <property type="entry name" value="Anticodon_Ia_Ile_ABEc"/>
    <property type="match status" value="1"/>
</dbReference>
<dbReference type="Gene3D" id="1.10.730.10">
    <property type="entry name" value="Isoleucyl-tRNA Synthetase, Domain 1"/>
    <property type="match status" value="1"/>
</dbReference>
<dbReference type="PANTHER" id="PTHR42780">
    <property type="entry name" value="SOLEUCYL-TRNA SYNTHETASE"/>
    <property type="match status" value="1"/>
</dbReference>
<dbReference type="InterPro" id="IPR013155">
    <property type="entry name" value="M/V/L/I-tRNA-synth_anticd-bd"/>
</dbReference>
<dbReference type="EC" id="6.1.1.5" evidence="15"/>
<reference evidence="18" key="1">
    <citation type="submission" date="2021-11" db="EMBL/GenBank/DDBJ databases">
        <title>Streptomyces corallinus and Kineosporia corallina sp. nov., two new coral-derived marine actinobacteria.</title>
        <authorList>
            <person name="Buangrab K."/>
            <person name="Sutthacheep M."/>
            <person name="Yeemin T."/>
            <person name="Harunari E."/>
            <person name="Igarashi Y."/>
            <person name="Sripreechasak P."/>
            <person name="Kanchanasin P."/>
            <person name="Tanasupawat S."/>
            <person name="Phongsopitanun W."/>
        </authorList>
    </citation>
    <scope>NUCLEOTIDE SEQUENCE</scope>
    <source>
        <strain evidence="18">JCM 31032</strain>
    </source>
</reference>
<feature type="short sequence motif" description="'HIGH' region" evidence="15">
    <location>
        <begin position="56"/>
        <end position="66"/>
    </location>
</feature>
<organism evidence="18 19">
    <name type="scientific">Kineosporia babensis</name>
    <dbReference type="NCBI Taxonomy" id="499548"/>
    <lineage>
        <taxon>Bacteria</taxon>
        <taxon>Bacillati</taxon>
        <taxon>Actinomycetota</taxon>
        <taxon>Actinomycetes</taxon>
        <taxon>Kineosporiales</taxon>
        <taxon>Kineosporiaceae</taxon>
        <taxon>Kineosporia</taxon>
    </lineage>
</organism>
<dbReference type="InterPro" id="IPR009080">
    <property type="entry name" value="tRNAsynth_Ia_anticodon-bd"/>
</dbReference>
<name>A0A9X1NAW5_9ACTN</name>
<dbReference type="InterPro" id="IPR002300">
    <property type="entry name" value="aa-tRNA-synth_Ia"/>
</dbReference>
<dbReference type="GO" id="GO:0004822">
    <property type="term" value="F:isoleucine-tRNA ligase activity"/>
    <property type="evidence" value="ECO:0007669"/>
    <property type="project" value="UniProtKB-UniRule"/>
</dbReference>
<dbReference type="CDD" id="cd00818">
    <property type="entry name" value="IleRS_core"/>
    <property type="match status" value="1"/>
</dbReference>
<dbReference type="Gene3D" id="3.30.720.200">
    <property type="match status" value="1"/>
</dbReference>
<keyword evidence="8 15" id="KW-0547">Nucleotide-binding</keyword>
<evidence type="ECO:0000256" key="15">
    <source>
        <dbReference type="HAMAP-Rule" id="MF_02003"/>
    </source>
</evidence>
<evidence type="ECO:0000256" key="9">
    <source>
        <dbReference type="ARBA" id="ARBA00022833"/>
    </source>
</evidence>
<dbReference type="PRINTS" id="PR00984">
    <property type="entry name" value="TRNASYNTHILE"/>
</dbReference>
<dbReference type="GO" id="GO:0008270">
    <property type="term" value="F:zinc ion binding"/>
    <property type="evidence" value="ECO:0007669"/>
    <property type="project" value="UniProtKB-UniRule"/>
</dbReference>
<evidence type="ECO:0000256" key="4">
    <source>
        <dbReference type="ARBA" id="ARBA00011245"/>
    </source>
</evidence>
<protein>
    <recommendedName>
        <fullName evidence="15">Isoleucine--tRNA ligase</fullName>
        <ecNumber evidence="15">6.1.1.5</ecNumber>
    </recommendedName>
    <alternativeName>
        <fullName evidence="15">Isoleucyl-tRNA synthetase</fullName>
        <shortName evidence="15">IleRS</shortName>
    </alternativeName>
</protein>
<comment type="catalytic activity">
    <reaction evidence="14 15">
        <text>tRNA(Ile) + L-isoleucine + ATP = L-isoleucyl-tRNA(Ile) + AMP + diphosphate</text>
        <dbReference type="Rhea" id="RHEA:11060"/>
        <dbReference type="Rhea" id="RHEA-COMP:9666"/>
        <dbReference type="Rhea" id="RHEA-COMP:9695"/>
        <dbReference type="ChEBI" id="CHEBI:30616"/>
        <dbReference type="ChEBI" id="CHEBI:33019"/>
        <dbReference type="ChEBI" id="CHEBI:58045"/>
        <dbReference type="ChEBI" id="CHEBI:78442"/>
        <dbReference type="ChEBI" id="CHEBI:78528"/>
        <dbReference type="ChEBI" id="CHEBI:456215"/>
        <dbReference type="EC" id="6.1.1.5"/>
    </reaction>
</comment>
<dbReference type="SUPFAM" id="SSF50677">
    <property type="entry name" value="ValRS/IleRS/LeuRS editing domain"/>
    <property type="match status" value="1"/>
</dbReference>
<comment type="function">
    <text evidence="13 15">Catalyzes the attachment of isoleucine to tRNA(Ile). As IleRS can inadvertently accommodate and process structurally similar amino acids such as valine, to avoid such errors it has two additional distinct tRNA(Ile)-dependent editing activities. One activity is designated as 'pretransfer' editing and involves the hydrolysis of activated Val-AMP. The other activity is designated 'posttransfer' editing and involves deacylation of mischarged Val-tRNA(Ile).</text>
</comment>
<keyword evidence="11 15" id="KW-0648">Protein biosynthesis</keyword>
<evidence type="ECO:0000256" key="12">
    <source>
        <dbReference type="ARBA" id="ARBA00023146"/>
    </source>
</evidence>
<dbReference type="Gene3D" id="3.90.740.10">
    <property type="entry name" value="Valyl/Leucyl/Isoleucyl-tRNA synthetase, editing domain"/>
    <property type="match status" value="1"/>
</dbReference>
<comment type="subcellular location">
    <subcellularLocation>
        <location evidence="2 15">Cytoplasm</location>
    </subcellularLocation>
</comment>
<evidence type="ECO:0000256" key="10">
    <source>
        <dbReference type="ARBA" id="ARBA00022840"/>
    </source>
</evidence>
<evidence type="ECO:0000256" key="8">
    <source>
        <dbReference type="ARBA" id="ARBA00022741"/>
    </source>
</evidence>
<dbReference type="InterPro" id="IPR002301">
    <property type="entry name" value="Ile-tRNA-ligase"/>
</dbReference>
<evidence type="ECO:0000256" key="14">
    <source>
        <dbReference type="ARBA" id="ARBA00048359"/>
    </source>
</evidence>
<dbReference type="PANTHER" id="PTHR42780:SF1">
    <property type="entry name" value="ISOLEUCINE--TRNA LIGASE, CYTOPLASMIC"/>
    <property type="match status" value="1"/>
</dbReference>
<dbReference type="Pfam" id="PF08264">
    <property type="entry name" value="Anticodon_1"/>
    <property type="match status" value="1"/>
</dbReference>
<evidence type="ECO:0000256" key="11">
    <source>
        <dbReference type="ARBA" id="ARBA00022917"/>
    </source>
</evidence>
<keyword evidence="10 15" id="KW-0067">ATP-binding</keyword>
<feature type="domain" description="Methionyl/Valyl/Leucyl/Isoleucyl-tRNA synthetase anticodon-binding" evidence="17">
    <location>
        <begin position="689"/>
        <end position="835"/>
    </location>
</feature>
<dbReference type="GO" id="GO:0005524">
    <property type="term" value="F:ATP binding"/>
    <property type="evidence" value="ECO:0007669"/>
    <property type="project" value="UniProtKB-UniRule"/>
</dbReference>
<dbReference type="InterPro" id="IPR023586">
    <property type="entry name" value="Ile-tRNA-ligase_type2"/>
</dbReference>
<sequence>MAEPTFATPFSSLPTRIDLPATDHKIIDWWKQNRIFERTLERTKDGAPWVFYEGPPTANGAPGTHHVEARVFKDLFPRYRTMKGYSVPRQAGWDCHGLPVELAVEKELTLSGKPDIENVGIAFFNQRCRESVTRHVGEFAQLTERMGYWIDLDNPYETMSPEYVDSVWWSLKKIHTDGRLNEDFRVTPYCPRCGTALSDHEVAQGYENVKDPSVYVRFPLVEPLAGHADAELLIWTTTPWTLVSNTAVAVHPDVTYVLAKNDKGTFVVAQPLQAAVLGEDAEVLAEFPGRDLEGARYQRPFDLIEIPDAHRVVLAEYVTTADGTGLVHQAPAFGADDLLVARANNLPVVNPVAGNGHFKEDVPLVGGLFFKEADEPLIMDMKKRGVLFRSQRFEHSYPHCWRCHTPLMYYAQPAWYIRTTSVRQELLRENEQTNWYPEHIKHGRFGDWLENNIDWALSRSRYWGTPLPLWRCEDDHVTAIGSRKELGELAGQDLSELDPHRPFIDEITFACPTCQKTATRVPEVIDAWYDSGAMPFAAIGYPHVEGSEKALESRYPAQYIAEAIDQTRGWFYSLMAVGTLVFDRSPYENVVCLGHIMAEDGRKMSKHLGNILAPIPLMDAHGADALRWFMACSGSPWSPRRVGPGPLDEITRKLLSTYWSTASFFSLYASHVDWTPASARPVSERSTLDRWVLGELHALARDVDEKLENYDTAGTGRVLGDFVDDLSNWYVRRSRQRFWDGDMDALVTLYECLDVLTRLLAPIVPFITEEVWQLVVRPGNSAAPESVHLADWPVADTSLISASLSEEVRFARNAVEAGRAARKASKVRVRQPLSAAFVGLPGGVTLSQALLDDIAEELNVKKLDTLASAGAVVDVEVKPNFRALGKRFGKQTQVVAKALSALPAEEIVAALRTEGAVKVDFEGSPVDITAEDVVVTELPRSGWVVETQRGVTIALDTEVTPELEVEGLARDVVRVVQQARRDADLDISDRIRLVVTAPAEVLEAVRAHQEFVLGEVLGESVDLAEHTPDGAPDALSGGFAGIVGEVEITVSVTKA</sequence>
<evidence type="ECO:0000256" key="2">
    <source>
        <dbReference type="ARBA" id="ARBA00004496"/>
    </source>
</evidence>
<dbReference type="HAMAP" id="MF_02003">
    <property type="entry name" value="Ile_tRNA_synth_type2"/>
    <property type="match status" value="1"/>
</dbReference>
<dbReference type="EMBL" id="JAJOMB010000001">
    <property type="protein sequence ID" value="MCD5309921.1"/>
    <property type="molecule type" value="Genomic_DNA"/>
</dbReference>